<proteinExistence type="predicted"/>
<dbReference type="KEGG" id="mamp:MAMA39_04980"/>
<keyword evidence="2" id="KW-1133">Transmembrane helix</keyword>
<sequence length="268" mass="30457">MNNSKKRTGVIAPPIKRTRNVITNPLVTSSKPIPTAQSQILPGTKQNTAPLIHQTMTEDQPTKKVDEPAINKPTDDQILNNFEQKLNAKVTTPGKQKKARKPRDKKNFKEWISTRKKKRLESTELSKFAVFNRYVTNTLNQKKPLRNEWIIIGSLSALIMIFFGVIIGIMQRFIGLNALNYPAVANANTLNNVMRIVGIFCLVLLVVPYLYLSAAFFSGINQIHKSKSVHYLIWFTFIINFLFMLVVSILLIVGYQGLDSFNLARSFY</sequence>
<organism evidence="3 4">
    <name type="scientific">Mycoplasma amphoriforme A39</name>
    <dbReference type="NCBI Taxonomy" id="572419"/>
    <lineage>
        <taxon>Bacteria</taxon>
        <taxon>Bacillati</taxon>
        <taxon>Mycoplasmatota</taxon>
        <taxon>Mollicutes</taxon>
        <taxon>Mycoplasmataceae</taxon>
        <taxon>Mycoplasma</taxon>
    </lineage>
</organism>
<feature type="transmembrane region" description="Helical" evidence="2">
    <location>
        <begin position="149"/>
        <end position="174"/>
    </location>
</feature>
<feature type="region of interest" description="Disordered" evidence="1">
    <location>
        <begin position="26"/>
        <end position="46"/>
    </location>
</feature>
<keyword evidence="4" id="KW-1185">Reference proteome</keyword>
<feature type="transmembrane region" description="Helical" evidence="2">
    <location>
        <begin position="194"/>
        <end position="220"/>
    </location>
</feature>
<evidence type="ECO:0000313" key="3">
    <source>
        <dbReference type="EMBL" id="CDN40616.1"/>
    </source>
</evidence>
<gene>
    <name evidence="3" type="ORF">MAMA39_04980</name>
</gene>
<protein>
    <submittedName>
        <fullName evidence="3">Uncharacterized protein</fullName>
    </submittedName>
</protein>
<dbReference type="RefSeq" id="WP_343251241.1">
    <property type="nucleotide sequence ID" value="NZ_HG937516.1"/>
</dbReference>
<keyword evidence="2" id="KW-0472">Membrane</keyword>
<dbReference type="NCBIfam" id="NF045739">
    <property type="entry name" value="MPN157"/>
    <property type="match status" value="1"/>
</dbReference>
<evidence type="ECO:0000256" key="2">
    <source>
        <dbReference type="SAM" id="Phobius"/>
    </source>
</evidence>
<feature type="transmembrane region" description="Helical" evidence="2">
    <location>
        <begin position="232"/>
        <end position="258"/>
    </location>
</feature>
<reference evidence="3 4" key="1">
    <citation type="journal article" date="2015" name="Clin. Infect. Dis.">
        <title>Genomic Investigations unmask Mycoplasma amphoriforme, a new respiratory pathogen.</title>
        <authorList>
            <person name="Gillespie S.H."/>
            <person name="Ling C.L."/>
            <person name="Oravcova K."/>
            <person name="Pinheiro M."/>
            <person name="Wells L."/>
            <person name="Bryant J.M."/>
            <person name="McHugh T.D."/>
            <person name="Bebear C."/>
            <person name="Webster D."/>
            <person name="Harris S.R."/>
            <person name="Seth-Smith H.M."/>
            <person name="Thomson N.R."/>
        </authorList>
    </citation>
    <scope>NUCLEOTIDE SEQUENCE [LARGE SCALE GENOMIC DNA]</scope>
    <source>
        <strain evidence="3 4">A39</strain>
    </source>
</reference>
<evidence type="ECO:0000313" key="4">
    <source>
        <dbReference type="Proteomes" id="UP000261764"/>
    </source>
</evidence>
<evidence type="ECO:0000256" key="1">
    <source>
        <dbReference type="SAM" id="MobiDB-lite"/>
    </source>
</evidence>
<accession>A0A292IJ29</accession>
<dbReference type="EMBL" id="HG937516">
    <property type="protein sequence ID" value="CDN40616.1"/>
    <property type="molecule type" value="Genomic_DNA"/>
</dbReference>
<dbReference type="AlphaFoldDB" id="A0A292IJ29"/>
<name>A0A292IJ29_9MOLU</name>
<keyword evidence="2" id="KW-0812">Transmembrane</keyword>
<dbReference type="Proteomes" id="UP000261764">
    <property type="component" value="Chromosome I"/>
</dbReference>